<evidence type="ECO:0000256" key="13">
    <source>
        <dbReference type="SAM" id="Coils"/>
    </source>
</evidence>
<keyword evidence="7" id="KW-0282">Flagellum</keyword>
<protein>
    <submittedName>
        <fullName evidence="18">Uncharacterized protein LOC118880609 isoform X1</fullName>
    </submittedName>
</protein>
<evidence type="ECO:0000313" key="17">
    <source>
        <dbReference type="Proteomes" id="UP000694857"/>
    </source>
</evidence>
<dbReference type="KEGG" id="bmus:118880609"/>
<dbReference type="InterPro" id="IPR002099">
    <property type="entry name" value="MutL/Mlh/PMS"/>
</dbReference>
<feature type="compositionally biased region" description="Low complexity" evidence="14">
    <location>
        <begin position="562"/>
        <end position="575"/>
    </location>
</feature>
<dbReference type="PANTHER" id="PTHR46613">
    <property type="entry name" value="RADIAL SPOKE HEAD 10 HOMOLOG B-RELATED"/>
    <property type="match status" value="1"/>
</dbReference>
<dbReference type="SUPFAM" id="SSF82185">
    <property type="entry name" value="Histone H3 K4-specific methyltransferase SET7/9 N-terminal domain"/>
    <property type="match status" value="3"/>
</dbReference>
<evidence type="ECO:0000256" key="9">
    <source>
        <dbReference type="ARBA" id="ARBA00023212"/>
    </source>
</evidence>
<evidence type="ECO:0000256" key="5">
    <source>
        <dbReference type="ARBA" id="ARBA00022737"/>
    </source>
</evidence>
<comment type="similarity">
    <text evidence="3">Belongs to the DNA mismatch repair MutL/HexB family.</text>
</comment>
<keyword evidence="8" id="KW-0969">Cilium</keyword>
<dbReference type="OrthoDB" id="10254304at2759"/>
<keyword evidence="10" id="KW-0966">Cell projection</keyword>
<dbReference type="FunFam" id="3.30.1370.100:FF:000001">
    <property type="entry name" value="Mismatch repair endonuclease pms1, putative"/>
    <property type="match status" value="1"/>
</dbReference>
<feature type="compositionally biased region" description="Basic and acidic residues" evidence="14">
    <location>
        <begin position="492"/>
        <end position="510"/>
    </location>
</feature>
<dbReference type="SMART" id="SM01340">
    <property type="entry name" value="DNA_mis_repair"/>
    <property type="match status" value="1"/>
</dbReference>
<dbReference type="Pfam" id="PF08676">
    <property type="entry name" value="MutL_C"/>
    <property type="match status" value="1"/>
</dbReference>
<dbReference type="PANTHER" id="PTHR46613:SF1">
    <property type="entry name" value="RADIAL SPOKE HEAD 10 HOMOLOG B-RELATED"/>
    <property type="match status" value="1"/>
</dbReference>
<feature type="compositionally biased region" description="Basic and acidic residues" evidence="14">
    <location>
        <begin position="603"/>
        <end position="628"/>
    </location>
</feature>
<dbReference type="Pfam" id="PF02493">
    <property type="entry name" value="MORN"/>
    <property type="match status" value="9"/>
</dbReference>
<reference evidence="18" key="1">
    <citation type="submission" date="2025-08" db="UniProtKB">
        <authorList>
            <consortium name="RefSeq"/>
        </authorList>
    </citation>
    <scope>IDENTIFICATION</scope>
    <source>
        <tissue evidence="18">Epidermis and Blubber</tissue>
    </source>
</reference>
<dbReference type="InterPro" id="IPR042121">
    <property type="entry name" value="MutL_C_regsub"/>
</dbReference>
<proteinExistence type="inferred from homology"/>
<keyword evidence="17" id="KW-1185">Reference proteome</keyword>
<feature type="region of interest" description="Disordered" evidence="14">
    <location>
        <begin position="1756"/>
        <end position="1788"/>
    </location>
</feature>
<dbReference type="Gene3D" id="3.30.565.10">
    <property type="entry name" value="Histidine kinase-like ATPase, C-terminal domain"/>
    <property type="match status" value="1"/>
</dbReference>
<dbReference type="GO" id="GO:0005524">
    <property type="term" value="F:ATP binding"/>
    <property type="evidence" value="ECO:0007669"/>
    <property type="project" value="InterPro"/>
</dbReference>
<gene>
    <name evidence="18" type="primary">LOC118880609</name>
</gene>
<dbReference type="SMART" id="SM00698">
    <property type="entry name" value="MORN"/>
    <property type="match status" value="9"/>
</dbReference>
<keyword evidence="4" id="KW-0963">Cytoplasm</keyword>
<evidence type="ECO:0000313" key="18">
    <source>
        <dbReference type="RefSeq" id="XP_036680191.1"/>
    </source>
</evidence>
<evidence type="ECO:0000256" key="11">
    <source>
        <dbReference type="ARBA" id="ARBA00045836"/>
    </source>
</evidence>
<dbReference type="InterPro" id="IPR042120">
    <property type="entry name" value="MutL_C_dimsub"/>
</dbReference>
<keyword evidence="5" id="KW-0677">Repeat</keyword>
<dbReference type="InterPro" id="IPR014762">
    <property type="entry name" value="DNA_mismatch_repair_CS"/>
</dbReference>
<dbReference type="InterPro" id="IPR020568">
    <property type="entry name" value="Ribosomal_Su5_D2-typ_SF"/>
</dbReference>
<evidence type="ECO:0000256" key="2">
    <source>
        <dbReference type="ARBA" id="ARBA00004430"/>
    </source>
</evidence>
<evidence type="ECO:0000256" key="12">
    <source>
        <dbReference type="ARBA" id="ARBA00046952"/>
    </source>
</evidence>
<comment type="subcellular location">
    <subcellularLocation>
        <location evidence="1">Cell projection</location>
        <location evidence="1">Cilium</location>
        <location evidence="1">Flagellum</location>
    </subcellularLocation>
    <subcellularLocation>
        <location evidence="2">Cytoplasm</location>
        <location evidence="2">Cytoskeleton</location>
        <location evidence="2">Cilium axoneme</location>
    </subcellularLocation>
</comment>
<dbReference type="InterPro" id="IPR013507">
    <property type="entry name" value="DNA_mismatch_S5_2-like"/>
</dbReference>
<evidence type="ECO:0000256" key="1">
    <source>
        <dbReference type="ARBA" id="ARBA00004230"/>
    </source>
</evidence>
<evidence type="ECO:0000256" key="6">
    <source>
        <dbReference type="ARBA" id="ARBA00022763"/>
    </source>
</evidence>
<feature type="domain" description="MutL C-terminal dimerisation" evidence="15">
    <location>
        <begin position="746"/>
        <end position="890"/>
    </location>
</feature>
<evidence type="ECO:0000256" key="4">
    <source>
        <dbReference type="ARBA" id="ARBA00022490"/>
    </source>
</evidence>
<dbReference type="SUPFAM" id="SSF54211">
    <property type="entry name" value="Ribosomal protein S5 domain 2-like"/>
    <property type="match status" value="1"/>
</dbReference>
<dbReference type="Gene3D" id="3.30.1370.100">
    <property type="entry name" value="MutL, C-terminal domain, regulatory subdomain"/>
    <property type="match status" value="1"/>
</dbReference>
<organism evidence="17 18">
    <name type="scientific">Balaenoptera musculus</name>
    <name type="common">Blue whale</name>
    <dbReference type="NCBI Taxonomy" id="9771"/>
    <lineage>
        <taxon>Eukaryota</taxon>
        <taxon>Metazoa</taxon>
        <taxon>Chordata</taxon>
        <taxon>Craniata</taxon>
        <taxon>Vertebrata</taxon>
        <taxon>Euteleostomi</taxon>
        <taxon>Mammalia</taxon>
        <taxon>Eutheria</taxon>
        <taxon>Laurasiatheria</taxon>
        <taxon>Artiodactyla</taxon>
        <taxon>Whippomorpha</taxon>
        <taxon>Cetacea</taxon>
        <taxon>Mysticeti</taxon>
        <taxon>Balaenopteridae</taxon>
        <taxon>Balaenoptera</taxon>
    </lineage>
</organism>
<evidence type="ECO:0000256" key="14">
    <source>
        <dbReference type="SAM" id="MobiDB-lite"/>
    </source>
</evidence>
<dbReference type="RefSeq" id="XP_036680191.1">
    <property type="nucleotide sequence ID" value="XM_036824296.1"/>
</dbReference>
<evidence type="ECO:0000256" key="7">
    <source>
        <dbReference type="ARBA" id="ARBA00022846"/>
    </source>
</evidence>
<feature type="compositionally biased region" description="Basic and acidic residues" evidence="14">
    <location>
        <begin position="1664"/>
        <end position="1678"/>
    </location>
</feature>
<dbReference type="SUPFAM" id="SSF118116">
    <property type="entry name" value="DNA mismatch repair protein MutL"/>
    <property type="match status" value="1"/>
</dbReference>
<dbReference type="InterPro" id="IPR037198">
    <property type="entry name" value="MutL_C_sf"/>
</dbReference>
<accession>A0A8B8V5S4</accession>
<dbReference type="GO" id="GO:0030983">
    <property type="term" value="F:mismatched DNA binding"/>
    <property type="evidence" value="ECO:0007669"/>
    <property type="project" value="InterPro"/>
</dbReference>
<feature type="region of interest" description="Disordered" evidence="14">
    <location>
        <begin position="1592"/>
        <end position="1614"/>
    </location>
</feature>
<comment type="function">
    <text evidence="11">May function as part of the axonemal radial spoke complex 3 (RS3). Radial spoke complexes are important for ciliary motility.</text>
</comment>
<feature type="region of interest" description="Disordered" evidence="14">
    <location>
        <begin position="492"/>
        <end position="665"/>
    </location>
</feature>
<dbReference type="Pfam" id="PF01119">
    <property type="entry name" value="DNA_mis_repair"/>
    <property type="match status" value="1"/>
</dbReference>
<feature type="domain" description="DNA mismatch repair protein S5" evidence="16">
    <location>
        <begin position="292"/>
        <end position="429"/>
    </location>
</feature>
<dbReference type="Gene3D" id="2.20.110.10">
    <property type="entry name" value="Histone H3 K4-specific methyltransferase SET7/9 N-terminal domain"/>
    <property type="match status" value="4"/>
</dbReference>
<dbReference type="PROSITE" id="PS00058">
    <property type="entry name" value="DNA_MISMATCH_REPAIR_1"/>
    <property type="match status" value="1"/>
</dbReference>
<dbReference type="InterPro" id="IPR003409">
    <property type="entry name" value="MORN"/>
</dbReference>
<evidence type="ECO:0000256" key="10">
    <source>
        <dbReference type="ARBA" id="ARBA00023273"/>
    </source>
</evidence>
<dbReference type="SMART" id="SM00853">
    <property type="entry name" value="MutL_C"/>
    <property type="match status" value="1"/>
</dbReference>
<dbReference type="Proteomes" id="UP000694857">
    <property type="component" value="Chromosome 15"/>
</dbReference>
<comment type="subunit">
    <text evidence="12">Interacts with RSPH6A. Does not appear to be part of the axonemal radial spoke complexes 1 or 2.</text>
</comment>
<dbReference type="Gene3D" id="3.30.1540.20">
    <property type="entry name" value="MutL, C-terminal domain, dimerisation subdomain"/>
    <property type="match status" value="1"/>
</dbReference>
<keyword evidence="13" id="KW-0175">Coiled coil</keyword>
<dbReference type="CDD" id="cd03484">
    <property type="entry name" value="MutL_Trans_hPMS_2_like"/>
    <property type="match status" value="1"/>
</dbReference>
<feature type="region of interest" description="Disordered" evidence="14">
    <location>
        <begin position="32"/>
        <end position="51"/>
    </location>
</feature>
<feature type="region of interest" description="Disordered" evidence="14">
    <location>
        <begin position="454"/>
        <end position="480"/>
    </location>
</feature>
<dbReference type="Gene3D" id="3.30.230.10">
    <property type="match status" value="1"/>
</dbReference>
<feature type="region of interest" description="Disordered" evidence="14">
    <location>
        <begin position="1634"/>
        <end position="1678"/>
    </location>
</feature>
<dbReference type="FunFam" id="3.30.565.10:FF:000014">
    <property type="entry name" value="Mismatch repair endonuclease pms1, putative"/>
    <property type="match status" value="1"/>
</dbReference>
<keyword evidence="9" id="KW-0206">Cytoskeleton</keyword>
<dbReference type="SUPFAM" id="SSF55874">
    <property type="entry name" value="ATPase domain of HSP90 chaperone/DNA topoisomerase II/histidine kinase"/>
    <property type="match status" value="1"/>
</dbReference>
<dbReference type="Pfam" id="PF13589">
    <property type="entry name" value="HATPase_c_3"/>
    <property type="match status" value="1"/>
</dbReference>
<dbReference type="GO" id="GO:0005930">
    <property type="term" value="C:axoneme"/>
    <property type="evidence" value="ECO:0007669"/>
    <property type="project" value="UniProtKB-SubCell"/>
</dbReference>
<evidence type="ECO:0000256" key="3">
    <source>
        <dbReference type="ARBA" id="ARBA00006082"/>
    </source>
</evidence>
<dbReference type="FunFam" id="3.30.230.10:FF:000032">
    <property type="entry name" value="mismatch repair endonuclease PMS2 isoform X2"/>
    <property type="match status" value="1"/>
</dbReference>
<evidence type="ECO:0000256" key="8">
    <source>
        <dbReference type="ARBA" id="ARBA00023069"/>
    </source>
</evidence>
<dbReference type="GO" id="GO:0031514">
    <property type="term" value="C:motile cilium"/>
    <property type="evidence" value="ECO:0007669"/>
    <property type="project" value="UniProtKB-SubCell"/>
</dbReference>
<dbReference type="CDD" id="cd16926">
    <property type="entry name" value="HATPase_MutL-MLH-PMS-like"/>
    <property type="match status" value="1"/>
</dbReference>
<evidence type="ECO:0000259" key="15">
    <source>
        <dbReference type="SMART" id="SM00853"/>
    </source>
</evidence>
<feature type="compositionally biased region" description="Basic and acidic residues" evidence="14">
    <location>
        <begin position="1634"/>
        <end position="1645"/>
    </location>
</feature>
<evidence type="ECO:0000259" key="16">
    <source>
        <dbReference type="SMART" id="SM01340"/>
    </source>
</evidence>
<dbReference type="GeneID" id="118880609"/>
<dbReference type="InterPro" id="IPR036890">
    <property type="entry name" value="HATPase_C_sf"/>
</dbReference>
<feature type="coiled-coil region" evidence="13">
    <location>
        <begin position="1709"/>
        <end position="1738"/>
    </location>
</feature>
<name>A0A8B8V5S4_BALMU</name>
<dbReference type="GO" id="GO:0006298">
    <property type="term" value="P:mismatch repair"/>
    <property type="evidence" value="ECO:0007669"/>
    <property type="project" value="InterPro"/>
</dbReference>
<dbReference type="InterPro" id="IPR014790">
    <property type="entry name" value="MutL_C"/>
</dbReference>
<dbReference type="NCBIfam" id="TIGR00585">
    <property type="entry name" value="mutl"/>
    <property type="match status" value="1"/>
</dbReference>
<keyword evidence="6" id="KW-0227">DNA damage</keyword>
<dbReference type="InterPro" id="IPR014721">
    <property type="entry name" value="Ribsml_uS5_D2-typ_fold_subgr"/>
</dbReference>
<sequence>MDSTFDTTNQREGEVGGVRSLIRKWRDTVSEAANGRRGGGGFPQPPQTVGAAAQTVPIPELGSASMERADGPSSELAKAIKPIDRKSVHQICSGQVVLSLSTAVKELVENSVDASATNIELRLKDYGVELIEVSDNGCGVEEENFEGLTLKHHTSKIQEFADLTQVETFGFRGEALSSLCALSDVTISTCHTSAKVGTRLVFDHNGKILQKTPYPRPRGTTVSVQQLFYTLPVRHKEFQRNIKKEFSKMVQVLHAYCIISAGVRVSCTNQIGQGKRQPVVCTSGGSSMKENIGSVFGQKQLQSLIPFVQLPPSDTVCEEYGLSSSQALHNLFCISGFISHCAHGVGRSSTDRQFFFINRRPCDPAKVSRLVNEVYHMYNRHQYPFVVLNISVDMECVDINVTPDKRQILLQEEKLLLAVLKTSLIGMFDNDVNKLNVSQQPLFDVEGHLIKRHSAEVEKPVPEKQDDPAPLRTRGEEKRAVTISRLREAFSLRHTVENKSRGPKATDPRRISPRQKSSTPFPSASGPLCSRKHISEPREEGMTSTQRPCDPMGRVDTEEGWGHSSASAGSEEGSSTPKTGSHPSSDHVASSPKDGFSQENVESLEKLPETDHRLSGTNCHLDHEESGSRPRVLLQPTHLSSPNAKRFKKEGVPLNPDVPPESVKTQNASTYEVDVAVEINKKIVPLDFSMSSLAKRIKQLCQQEQQREGGQNYRKFRAKICPGENQAAEDELRKEISKTMFAEMEIIGQFNLGFIITKLNADIFIVDQHATDEKYNFEMLQQHTVLQGQRLIAPQTLNLTAVNEAVLIENLEIFRKNGFDFVIDGDAPVTERAKLISLPTSKSWTFGPQDIDELIFMLSDSPGVMCRPSRVRQMFASRACRKSVKLINAVKQRAFNQRSHLILTYIKQTLGLLKAMVKEKKRADKKGDRLACSPSSLSDYTEFSKQDGNAARQDMSPGAVPPLDMQLKEPGLKRECKNDNLQNEDTTQYEEPIVTKLIVESYEGEKVRGLYEGEAFAIFQGGCTYRGTFSEGLMHGRGTYVWADGLKYEGDFVKNIPMNHGVYTWPDGSTYEGEVVNGVRHGFGMFKCSTQPVSYIGHWCHGKRHGKGSIYYNQEGTSWYEGDWVHNIKKGWGIRCYKSGNIYEGQWENNMRHGEGRMRWLTANEEYTGQWEKGVQNGFGTHTWFLKRIPYSQYPLRNEYVGEFVNGYRHGHGKFYYASGAMYEGEWVANKKHGMGRLTFKNGRVYDGPFSNDHLAEFPNLEGELISYQDTTPESALRNQYHRSSISAEIIRKLDGSESNSMLGSSIELDLSLLLKMYPERDQSEEKKQVEYAILRNITELRRIYSFYSSLGCDHSLDNTFLMTKLQFWRFLKDCKFHHHKITLADMDRVLSANKDIPVEEIHSPFTTILLRTFLDYLLQLAYHIHHKEYQDRSPSLFLCFTKLMNENICPNACRVKGSLFCEAHRTVYSMNYVDKCWEIYTVYCRPNAAPPHELTMDMRHFLWMLKSFKMINKELTASKFVEVIAEDNPFMHDGIDSNFKLELVFLEFFEALLSFALISVTNQSTKFYLNFPNDDLSGNKAGSTYTMINQNTQNRSPSALRSQESEVQYGSTKSSSSKLGVLLDMSKIRKSEPKIKKSLSDGKTSKMNFKSPGKELTFLLSQNEKKEKSKDEQKEKSNTWSSNMYIFFVNTLFQAHKHEETLKEKVKENRLHNEAMAHQRKMENEELEARLNSLREEETTRQDYEVAITVIKEPVDAPSLNVAPSPLKEDTVVSQSSKSIANKKKKK</sequence>